<gene>
    <name evidence="7" type="ORF">NQ314_004123</name>
</gene>
<comment type="cofactor">
    <cofactor evidence="5">
        <name>[2Fe-2S] cluster</name>
        <dbReference type="ChEBI" id="CHEBI:190135"/>
    </cofactor>
</comment>
<keyword evidence="2" id="KW-0479">Metal-binding</keyword>
<proteinExistence type="predicted"/>
<dbReference type="InterPro" id="IPR018967">
    <property type="entry name" value="FeS-contain_CDGSH-typ"/>
</dbReference>
<evidence type="ECO:0000256" key="1">
    <source>
        <dbReference type="ARBA" id="ARBA00022714"/>
    </source>
</evidence>
<evidence type="ECO:0000313" key="7">
    <source>
        <dbReference type="EMBL" id="KAJ8965452.1"/>
    </source>
</evidence>
<organism evidence="7 8">
    <name type="scientific">Rhamnusium bicolor</name>
    <dbReference type="NCBI Taxonomy" id="1586634"/>
    <lineage>
        <taxon>Eukaryota</taxon>
        <taxon>Metazoa</taxon>
        <taxon>Ecdysozoa</taxon>
        <taxon>Arthropoda</taxon>
        <taxon>Hexapoda</taxon>
        <taxon>Insecta</taxon>
        <taxon>Pterygota</taxon>
        <taxon>Neoptera</taxon>
        <taxon>Endopterygota</taxon>
        <taxon>Coleoptera</taxon>
        <taxon>Polyphaga</taxon>
        <taxon>Cucujiformia</taxon>
        <taxon>Chrysomeloidea</taxon>
        <taxon>Cerambycidae</taxon>
        <taxon>Lepturinae</taxon>
        <taxon>Rhagiini</taxon>
        <taxon>Rhamnusium</taxon>
    </lineage>
</organism>
<dbReference type="PANTHER" id="PTHR46491:SF3">
    <property type="entry name" value="CDGSH IRON-SULFUR DOMAIN-CONTAINING PROTEIN 3, MITOCHONDRIAL"/>
    <property type="match status" value="1"/>
</dbReference>
<keyword evidence="1" id="KW-0001">2Fe-2S</keyword>
<evidence type="ECO:0000256" key="3">
    <source>
        <dbReference type="ARBA" id="ARBA00023004"/>
    </source>
</evidence>
<dbReference type="InterPro" id="IPR052950">
    <property type="entry name" value="CISD"/>
</dbReference>
<keyword evidence="3" id="KW-0408">Iron</keyword>
<evidence type="ECO:0000256" key="5">
    <source>
        <dbReference type="ARBA" id="ARBA00034078"/>
    </source>
</evidence>
<dbReference type="Pfam" id="PF09360">
    <property type="entry name" value="zf-CDGSH"/>
    <property type="match status" value="1"/>
</dbReference>
<dbReference type="AlphaFoldDB" id="A0AAV8ZLZ1"/>
<evidence type="ECO:0000256" key="4">
    <source>
        <dbReference type="ARBA" id="ARBA00023014"/>
    </source>
</evidence>
<accession>A0AAV8ZLZ1</accession>
<dbReference type="Proteomes" id="UP001162156">
    <property type="component" value="Unassembled WGS sequence"/>
</dbReference>
<dbReference type="InterPro" id="IPR042216">
    <property type="entry name" value="MitoNEET_CISD"/>
</dbReference>
<dbReference type="Gene3D" id="3.40.5.90">
    <property type="entry name" value="CDGSH iron-sulfur domain, mitoNEET-type"/>
    <property type="match status" value="1"/>
</dbReference>
<evidence type="ECO:0000259" key="6">
    <source>
        <dbReference type="SMART" id="SM00704"/>
    </source>
</evidence>
<feature type="domain" description="Iron-binding zinc finger CDGSH type" evidence="6">
    <location>
        <begin position="87"/>
        <end position="122"/>
    </location>
</feature>
<dbReference type="GO" id="GO:0005739">
    <property type="term" value="C:mitochondrion"/>
    <property type="evidence" value="ECO:0007669"/>
    <property type="project" value="TreeGrafter"/>
</dbReference>
<dbReference type="SMART" id="SM00704">
    <property type="entry name" value="ZnF_CDGSH"/>
    <property type="match status" value="1"/>
</dbReference>
<keyword evidence="8" id="KW-1185">Reference proteome</keyword>
<dbReference type="EMBL" id="JANEYF010001223">
    <property type="protein sequence ID" value="KAJ8965452.1"/>
    <property type="molecule type" value="Genomic_DNA"/>
</dbReference>
<dbReference type="PANTHER" id="PTHR46491">
    <property type="entry name" value="CDGSH IRON SULFUR DOMAIN PROTEIN HOMOLOG"/>
    <property type="match status" value="1"/>
</dbReference>
<reference evidence="7" key="1">
    <citation type="journal article" date="2023" name="Insect Mol. Biol.">
        <title>Genome sequencing provides insights into the evolution of gene families encoding plant cell wall-degrading enzymes in longhorned beetles.</title>
        <authorList>
            <person name="Shin N.R."/>
            <person name="Okamura Y."/>
            <person name="Kirsch R."/>
            <person name="Pauchet Y."/>
        </authorList>
    </citation>
    <scope>NUCLEOTIDE SEQUENCE</scope>
    <source>
        <strain evidence="7">RBIC_L_NR</strain>
    </source>
</reference>
<dbReference type="GO" id="GO:0051537">
    <property type="term" value="F:2 iron, 2 sulfur cluster binding"/>
    <property type="evidence" value="ECO:0007669"/>
    <property type="project" value="UniProtKB-KW"/>
</dbReference>
<dbReference type="GO" id="GO:0046872">
    <property type="term" value="F:metal ion binding"/>
    <property type="evidence" value="ECO:0007669"/>
    <property type="project" value="UniProtKB-KW"/>
</dbReference>
<name>A0AAV8ZLZ1_9CUCU</name>
<protein>
    <recommendedName>
        <fullName evidence="6">Iron-binding zinc finger CDGSH type domain-containing protein</fullName>
    </recommendedName>
</protein>
<keyword evidence="4" id="KW-0411">Iron-sulfur</keyword>
<evidence type="ECO:0000256" key="2">
    <source>
        <dbReference type="ARBA" id="ARBA00022723"/>
    </source>
</evidence>
<sequence length="130" mass="14953">MVIRMSNIVSHILLRANLRNGFKALYSSKTTPAVPKNMLENVISANKQKENGIVYDKKPFKLPLEAGKKYKYLYKQSAPHNLLRLQPIKFQVEETKEYWLCNCKQTANRPFCDGTHKTQAVLEATSVVRQ</sequence>
<evidence type="ECO:0000313" key="8">
    <source>
        <dbReference type="Proteomes" id="UP001162156"/>
    </source>
</evidence>
<comment type="caution">
    <text evidence="7">The sequence shown here is derived from an EMBL/GenBank/DDBJ whole genome shotgun (WGS) entry which is preliminary data.</text>
</comment>